<organism evidence="2 3">
    <name type="scientific">Conidiobolus coronatus (strain ATCC 28846 / CBS 209.66 / NRRL 28638)</name>
    <name type="common">Delacroixia coronata</name>
    <dbReference type="NCBI Taxonomy" id="796925"/>
    <lineage>
        <taxon>Eukaryota</taxon>
        <taxon>Fungi</taxon>
        <taxon>Fungi incertae sedis</taxon>
        <taxon>Zoopagomycota</taxon>
        <taxon>Entomophthoromycotina</taxon>
        <taxon>Entomophthoromycetes</taxon>
        <taxon>Entomophthorales</taxon>
        <taxon>Ancylistaceae</taxon>
        <taxon>Conidiobolus</taxon>
    </lineage>
</organism>
<feature type="signal peptide" evidence="1">
    <location>
        <begin position="1"/>
        <end position="18"/>
    </location>
</feature>
<protein>
    <submittedName>
        <fullName evidence="2">Uncharacterized protein</fullName>
    </submittedName>
</protein>
<gene>
    <name evidence="2" type="ORF">CONCODRAFT_68392</name>
</gene>
<evidence type="ECO:0000313" key="2">
    <source>
        <dbReference type="EMBL" id="KXN73273.1"/>
    </source>
</evidence>
<name>A0A137PE41_CONC2</name>
<sequence length="208" mass="22729">MTSTQLALIYTFVASILASNIPIMDAGNNRVGVNEAFGRFANLDSAHRFGTGWPGLNDRSALTRRQNTNEHITITETDTETIRKVDEVPERVIVEDRHPEVVVVEDMPTGVLSEEFELRLEEELLLADEFDLAARRNRGGHVLGEDVILPIEPIRHLHGEEDNVIINHHNTVNNFTPNGIAITGVGPNGSGLGNGAKGPITISNLSVN</sequence>
<dbReference type="Proteomes" id="UP000070444">
    <property type="component" value="Unassembled WGS sequence"/>
</dbReference>
<dbReference type="EMBL" id="KQ964439">
    <property type="protein sequence ID" value="KXN73273.1"/>
    <property type="molecule type" value="Genomic_DNA"/>
</dbReference>
<reference evidence="2 3" key="1">
    <citation type="journal article" date="2015" name="Genome Biol. Evol.">
        <title>Phylogenomic analyses indicate that early fungi evolved digesting cell walls of algal ancestors of land plants.</title>
        <authorList>
            <person name="Chang Y."/>
            <person name="Wang S."/>
            <person name="Sekimoto S."/>
            <person name="Aerts A.L."/>
            <person name="Choi C."/>
            <person name="Clum A."/>
            <person name="LaButti K.M."/>
            <person name="Lindquist E.A."/>
            <person name="Yee Ngan C."/>
            <person name="Ohm R.A."/>
            <person name="Salamov A.A."/>
            <person name="Grigoriev I.V."/>
            <person name="Spatafora J.W."/>
            <person name="Berbee M.L."/>
        </authorList>
    </citation>
    <scope>NUCLEOTIDE SEQUENCE [LARGE SCALE GENOMIC DNA]</scope>
    <source>
        <strain evidence="2 3">NRRL 28638</strain>
    </source>
</reference>
<keyword evidence="1" id="KW-0732">Signal</keyword>
<keyword evidence="3" id="KW-1185">Reference proteome</keyword>
<evidence type="ECO:0000256" key="1">
    <source>
        <dbReference type="SAM" id="SignalP"/>
    </source>
</evidence>
<accession>A0A137PE41</accession>
<proteinExistence type="predicted"/>
<evidence type="ECO:0000313" key="3">
    <source>
        <dbReference type="Proteomes" id="UP000070444"/>
    </source>
</evidence>
<dbReference type="AlphaFoldDB" id="A0A137PE41"/>
<feature type="chain" id="PRO_5007294744" evidence="1">
    <location>
        <begin position="19"/>
        <end position="208"/>
    </location>
</feature>